<evidence type="ECO:0000256" key="7">
    <source>
        <dbReference type="ARBA" id="ARBA00022989"/>
    </source>
</evidence>
<dbReference type="Pfam" id="PF02386">
    <property type="entry name" value="TrkH"/>
    <property type="match status" value="1"/>
</dbReference>
<gene>
    <name evidence="12" type="ORF">K437DRAFT_255184</name>
</gene>
<feature type="compositionally biased region" description="Polar residues" evidence="10">
    <location>
        <begin position="1269"/>
        <end position="1286"/>
    </location>
</feature>
<dbReference type="STRING" id="1037660.A0A066W882"/>
<comment type="subcellular location">
    <subcellularLocation>
        <location evidence="1">Membrane</location>
        <topology evidence="1">Multi-pass membrane protein</topology>
    </subcellularLocation>
</comment>
<feature type="transmembrane region" description="Helical" evidence="11">
    <location>
        <begin position="68"/>
        <end position="86"/>
    </location>
</feature>
<feature type="compositionally biased region" description="Basic and acidic residues" evidence="10">
    <location>
        <begin position="1230"/>
        <end position="1240"/>
    </location>
</feature>
<keyword evidence="8" id="KW-0406">Ion transport</keyword>
<keyword evidence="5 11" id="KW-0812">Transmembrane</keyword>
<feature type="compositionally biased region" description="Low complexity" evidence="10">
    <location>
        <begin position="491"/>
        <end position="504"/>
    </location>
</feature>
<dbReference type="PIRSF" id="PIRSF002450">
    <property type="entry name" value="K+_transpter_TRK"/>
    <property type="match status" value="1"/>
</dbReference>
<feature type="compositionally biased region" description="Polar residues" evidence="10">
    <location>
        <begin position="1140"/>
        <end position="1151"/>
    </location>
</feature>
<evidence type="ECO:0000256" key="1">
    <source>
        <dbReference type="ARBA" id="ARBA00004141"/>
    </source>
</evidence>
<evidence type="ECO:0000313" key="13">
    <source>
        <dbReference type="Proteomes" id="UP000027361"/>
    </source>
</evidence>
<evidence type="ECO:0000256" key="9">
    <source>
        <dbReference type="ARBA" id="ARBA00023136"/>
    </source>
</evidence>
<dbReference type="GO" id="GO:0140107">
    <property type="term" value="F:high-affinity potassium ion transmembrane transporter activity"/>
    <property type="evidence" value="ECO:0007669"/>
    <property type="project" value="TreeGrafter"/>
</dbReference>
<dbReference type="Proteomes" id="UP000027361">
    <property type="component" value="Unassembled WGS sequence"/>
</dbReference>
<feature type="transmembrane region" description="Helical" evidence="11">
    <location>
        <begin position="36"/>
        <end position="56"/>
    </location>
</feature>
<evidence type="ECO:0000256" key="6">
    <source>
        <dbReference type="ARBA" id="ARBA00022958"/>
    </source>
</evidence>
<feature type="compositionally biased region" description="Basic and acidic residues" evidence="10">
    <location>
        <begin position="176"/>
        <end position="188"/>
    </location>
</feature>
<reference evidence="12 13" key="1">
    <citation type="submission" date="2014-05" db="EMBL/GenBank/DDBJ databases">
        <title>Draft genome sequence of a rare smut relative, Tilletiaria anomala UBC 951.</title>
        <authorList>
            <consortium name="DOE Joint Genome Institute"/>
            <person name="Toome M."/>
            <person name="Kuo A."/>
            <person name="Henrissat B."/>
            <person name="Lipzen A."/>
            <person name="Tritt A."/>
            <person name="Yoshinaga Y."/>
            <person name="Zane M."/>
            <person name="Barry K."/>
            <person name="Grigoriev I.V."/>
            <person name="Spatafora J.W."/>
            <person name="Aimea M.C."/>
        </authorList>
    </citation>
    <scope>NUCLEOTIDE SEQUENCE [LARGE SCALE GENOMIC DNA]</scope>
    <source>
        <strain evidence="12 13">UBC 951</strain>
    </source>
</reference>
<dbReference type="HOGENOM" id="CLU_005947_3_0_1"/>
<keyword evidence="4" id="KW-0633">Potassium transport</keyword>
<dbReference type="InterPro" id="IPR004773">
    <property type="entry name" value="K/Na_transp_Trk1/HKT1"/>
</dbReference>
<evidence type="ECO:0000256" key="10">
    <source>
        <dbReference type="SAM" id="MobiDB-lite"/>
    </source>
</evidence>
<evidence type="ECO:0000256" key="5">
    <source>
        <dbReference type="ARBA" id="ARBA00022692"/>
    </source>
</evidence>
<feature type="compositionally biased region" description="Polar residues" evidence="10">
    <location>
        <begin position="1190"/>
        <end position="1201"/>
    </location>
</feature>
<name>A0A066W882_TILAU</name>
<dbReference type="OMA" id="FQRAYPM"/>
<comment type="similarity">
    <text evidence="2">Belongs to the TrkH potassium transport family.</text>
</comment>
<evidence type="ECO:0000256" key="4">
    <source>
        <dbReference type="ARBA" id="ARBA00022538"/>
    </source>
</evidence>
<accession>A0A066W882</accession>
<feature type="compositionally biased region" description="Low complexity" evidence="10">
    <location>
        <begin position="329"/>
        <end position="339"/>
    </location>
</feature>
<dbReference type="InterPro" id="IPR003445">
    <property type="entry name" value="Cat_transpt"/>
</dbReference>
<dbReference type="InParanoid" id="A0A066W882"/>
<proteinExistence type="inferred from homology"/>
<dbReference type="GO" id="GO:1990573">
    <property type="term" value="P:potassium ion import across plasma membrane"/>
    <property type="evidence" value="ECO:0007669"/>
    <property type="project" value="TreeGrafter"/>
</dbReference>
<comment type="caution">
    <text evidence="12">The sequence shown here is derived from an EMBL/GenBank/DDBJ whole genome shotgun (WGS) entry which is preliminary data.</text>
</comment>
<organism evidence="12 13">
    <name type="scientific">Tilletiaria anomala (strain ATCC 24038 / CBS 436.72 / UBC 951)</name>
    <dbReference type="NCBI Taxonomy" id="1037660"/>
    <lineage>
        <taxon>Eukaryota</taxon>
        <taxon>Fungi</taxon>
        <taxon>Dikarya</taxon>
        <taxon>Basidiomycota</taxon>
        <taxon>Ustilaginomycotina</taxon>
        <taxon>Exobasidiomycetes</taxon>
        <taxon>Georgefischeriales</taxon>
        <taxon>Tilletiariaceae</taxon>
        <taxon>Tilletiaria</taxon>
    </lineage>
</organism>
<feature type="region of interest" description="Disordered" evidence="10">
    <location>
        <begin position="1186"/>
        <end position="1310"/>
    </location>
</feature>
<feature type="region of interest" description="Disordered" evidence="10">
    <location>
        <begin position="213"/>
        <end position="294"/>
    </location>
</feature>
<keyword evidence="7 11" id="KW-1133">Transmembrane helix</keyword>
<feature type="transmembrane region" description="Helical" evidence="11">
    <location>
        <begin position="92"/>
        <end position="116"/>
    </location>
</feature>
<keyword evidence="3" id="KW-0813">Transport</keyword>
<evidence type="ECO:0000256" key="2">
    <source>
        <dbReference type="ARBA" id="ARBA00009137"/>
    </source>
</evidence>
<keyword evidence="13" id="KW-1185">Reference proteome</keyword>
<feature type="compositionally biased region" description="Low complexity" evidence="10">
    <location>
        <begin position="1214"/>
        <end position="1229"/>
    </location>
</feature>
<feature type="region of interest" description="Disordered" evidence="10">
    <location>
        <begin position="482"/>
        <end position="504"/>
    </location>
</feature>
<dbReference type="PANTHER" id="PTHR31064:SF30">
    <property type="entry name" value="HIGH-AFFINITY POTASSIUM TRANSPORT PROTEIN-RELATED"/>
    <property type="match status" value="1"/>
</dbReference>
<feature type="region of interest" description="Disordered" evidence="10">
    <location>
        <begin position="159"/>
        <end position="188"/>
    </location>
</feature>
<feature type="transmembrane region" description="Helical" evidence="11">
    <location>
        <begin position="749"/>
        <end position="768"/>
    </location>
</feature>
<evidence type="ECO:0000256" key="11">
    <source>
        <dbReference type="SAM" id="Phobius"/>
    </source>
</evidence>
<feature type="region of interest" description="Disordered" evidence="10">
    <location>
        <begin position="324"/>
        <end position="352"/>
    </location>
</feature>
<dbReference type="GO" id="GO:0005886">
    <property type="term" value="C:plasma membrane"/>
    <property type="evidence" value="ECO:0007669"/>
    <property type="project" value="InterPro"/>
</dbReference>
<feature type="compositionally biased region" description="Basic and acidic residues" evidence="10">
    <location>
        <begin position="391"/>
        <end position="400"/>
    </location>
</feature>
<dbReference type="GeneID" id="25264085"/>
<protein>
    <submittedName>
        <fullName evidence="12">TrkH-domain-containing protein</fullName>
    </submittedName>
</protein>
<evidence type="ECO:0000256" key="8">
    <source>
        <dbReference type="ARBA" id="ARBA00023065"/>
    </source>
</evidence>
<dbReference type="InterPro" id="IPR015958">
    <property type="entry name" value="Trk1_fungi"/>
</dbReference>
<feature type="region of interest" description="Disordered" evidence="10">
    <location>
        <begin position="1121"/>
        <end position="1168"/>
    </location>
</feature>
<evidence type="ECO:0000313" key="12">
    <source>
        <dbReference type="EMBL" id="KDN49926.1"/>
    </source>
</evidence>
<dbReference type="InterPro" id="IPR051143">
    <property type="entry name" value="TrkH_K-transport"/>
</dbReference>
<dbReference type="GO" id="GO:0030007">
    <property type="term" value="P:intracellular potassium ion homeostasis"/>
    <property type="evidence" value="ECO:0007669"/>
    <property type="project" value="InterPro"/>
</dbReference>
<sequence length="1310" mass="143269">MSSLRAPSFLQRREQGAGRRLAHSIRELAGEHLNFYRVHVLFFVFTPLILSGIFYAANGAVHIKYIDCLFCVVSAITVTGLATVNISNCTAFQQAILFLAMVLGNLTTVSLTMVWVRRYFFRRKFDQQIRTDPKLRRRAREAQRRIWAERQMGIRKVQQLLSGRLPNGSSSKRKGSNGEEEKTAAARAAEYAHEKGLPVEHYRERHQVGNAGKAASLGSVSSSDVPEHTPQQPQQQQSKKERGKDRNKKRKGPLTAAMIRRADQPAVLMNPSIIPDSPHLMRDRRASASTGAGGLPASASIGGLGNAPSGSGILSNRLTQEPEEIDLPTGTSPTAESAGAGAGTGSGTNVPSVRIALPHSASSQACDANAGSKTLEKEKRLGYEEDAEEHDDLKSDRGSGAEDDSAEEMSYMRAFQRSAERAERARALRAEQLRRNEQASAQHVRTHSADGHGMPDVEAAADSSEGVSAPHYLRASRSTASMTQNRPGVTHAPQHAPQLHPQQQYDPLRRRARRGSEGAYNFNTGTLPRHAPPLATFDPMPRAQTIGFAEPVGATHRHSHGEQGGLPNFAVTATNATFGPGAGGGAWAGSAGAGAGFSVGGPGGLRHRPTGLEFERTATRRSMMTQGSYRDLRRTRTSMSGLQIHRTMSMTKNTGFGGWPTPVDFGRYILNTIFHRSQVMPRTSTLASTHSLGGRGLSDSMTEGVRTAPYFSFDVLVSRNSQFHQLTEEQRDELGGVEYQAIDLLSKIIPAYILFVNFFFIILNVPYANSKAFQDKYGSVFEVQGTHAPNWTWYWFFANISAYTNTGMSLIDTSMTQQQDAYLPLTSIAMLILLGNTAFPIALRLFIWVFSKLTPSSSRTHESLRFLLDHPRRCFVYLFPSSQTWFLLFILCMLNVTDWVMFLLLDIGNPIIEAIPVGQRIFDGLVQGVAVRAAGWQVVSILTLAPAVQTLFVIMMYLSAFPIAMSVRSTNVYEEKSLGIFEDVSEKEEEPNELNARVWSRYLASHARRQLAFDMWWLGLALWLLCIVQRDEITDPASNGWFTVFSCLFELTSAYGTVGLSTGTPSDAFSLSGRFNTLGKLIVIAVMLRGRHRGLPVAIDRAILLPGEVEVEDESAWSMPGYPTDVEEGDQEGVGPYLTTGITRPSSTQSLEAVGPGPASTGKSLGTAEDAQGGFLRQSLTVISEGATPGESSENPMSRQASKAPEQDDHANMQLQQQRRQDSYSSRCTSESKSKSREGEMADGACGDANEISELQGMPVVHKLEETPASMNRSSGEGQAATSAGQQGDAEEAMRQRFGSDPYLPIIDTQ</sequence>
<dbReference type="EMBL" id="JMSN01000020">
    <property type="protein sequence ID" value="KDN49926.1"/>
    <property type="molecule type" value="Genomic_DNA"/>
</dbReference>
<dbReference type="RefSeq" id="XP_013244440.1">
    <property type="nucleotide sequence ID" value="XM_013388986.1"/>
</dbReference>
<feature type="transmembrane region" description="Helical" evidence="11">
    <location>
        <begin position="934"/>
        <end position="958"/>
    </location>
</feature>
<keyword evidence="9 11" id="KW-0472">Membrane</keyword>
<dbReference type="PANTHER" id="PTHR31064">
    <property type="entry name" value="POTASSIUM TRANSPORT PROTEIN DDB_G0292412-RELATED"/>
    <property type="match status" value="1"/>
</dbReference>
<keyword evidence="6" id="KW-0630">Potassium</keyword>
<dbReference type="OrthoDB" id="9999863at2759"/>
<feature type="transmembrane region" description="Helical" evidence="11">
    <location>
        <begin position="828"/>
        <end position="853"/>
    </location>
</feature>
<evidence type="ECO:0000256" key="3">
    <source>
        <dbReference type="ARBA" id="ARBA00022448"/>
    </source>
</evidence>
<dbReference type="NCBIfam" id="TIGR00934">
    <property type="entry name" value="2a38euk"/>
    <property type="match status" value="1"/>
</dbReference>
<dbReference type="FunCoup" id="A0A066W882">
    <property type="interactions" value="48"/>
</dbReference>
<feature type="transmembrane region" description="Helical" evidence="11">
    <location>
        <begin position="874"/>
        <end position="896"/>
    </location>
</feature>
<feature type="region of interest" description="Disordered" evidence="10">
    <location>
        <begin position="383"/>
        <end position="408"/>
    </location>
</feature>